<dbReference type="AlphaFoldDB" id="A0A7X9ZVL7"/>
<keyword evidence="3" id="KW-1185">Reference proteome</keyword>
<accession>A0A7X9ZVL7</accession>
<dbReference type="EMBL" id="JABBFZ010000002">
    <property type="protein sequence ID" value="NML30279.1"/>
    <property type="molecule type" value="Genomic_DNA"/>
</dbReference>
<dbReference type="PANTHER" id="PTHR36836">
    <property type="entry name" value="COLANIC ACID BIOSYNTHESIS PROTEIN WCAK"/>
    <property type="match status" value="1"/>
</dbReference>
<evidence type="ECO:0000313" key="2">
    <source>
        <dbReference type="EMBL" id="NML30279.1"/>
    </source>
</evidence>
<dbReference type="Proteomes" id="UP000583127">
    <property type="component" value="Unassembled WGS sequence"/>
</dbReference>
<proteinExistence type="predicted"/>
<evidence type="ECO:0000259" key="1">
    <source>
        <dbReference type="Pfam" id="PF04230"/>
    </source>
</evidence>
<evidence type="ECO:0000313" key="3">
    <source>
        <dbReference type="Proteomes" id="UP000583127"/>
    </source>
</evidence>
<sequence length="384" mass="41280">MTQPTHVVLLHAYSSKNSGDGLLVDLSVDLLKRAFGDATKVSIVAADPGSFAQYDDVIAAPVLAKSGLARVCGAAGALLPVELNGGLRGLSRLIAQADLVVGVGGGYLRARNATEALKLEAGHLLQMRVAVRAGKPAVYLPQSIGPAMPAEPLHSHLARMLGSFAAVFVRDDRSAAFLARNANTRRAPDLAVLDFERRSAQLIDDARNVDAKVRHVAFVLRKAPSWTALQRQRYEASTRKLIRQLGETCRISFAVQSTGRGNDDLAYYRSIGIQDELVPLKELLATDRPDVVVSVRLHGALESILSGVPAYHLSYERKGFGAYGDLGLNEWVANAADFDPDRAMATILAADAIPAFWANTARACERIRASRDEIVAALRDARGV</sequence>
<dbReference type="RefSeq" id="WP_169496554.1">
    <property type="nucleotide sequence ID" value="NZ_JABBFZ010000002.1"/>
</dbReference>
<protein>
    <submittedName>
        <fullName evidence="2">Polysaccharide pyruvyl transferase family protein</fullName>
    </submittedName>
</protein>
<gene>
    <name evidence="2" type="ORF">HHL14_05480</name>
</gene>
<dbReference type="Pfam" id="PF04230">
    <property type="entry name" value="PS_pyruv_trans"/>
    <property type="match status" value="1"/>
</dbReference>
<feature type="domain" description="Polysaccharide pyruvyl transferase" evidence="1">
    <location>
        <begin position="17"/>
        <end position="316"/>
    </location>
</feature>
<reference evidence="2 3" key="1">
    <citation type="submission" date="2020-04" db="EMBL/GenBank/DDBJ databases">
        <title>Paraburkholderia sp. G-4-1-8 isolated from soil.</title>
        <authorList>
            <person name="Dahal R.H."/>
        </authorList>
    </citation>
    <scope>NUCLEOTIDE SEQUENCE [LARGE SCALE GENOMIC DNA]</scope>
    <source>
        <strain evidence="2 3">G-4-1-8</strain>
    </source>
</reference>
<dbReference type="InterPro" id="IPR007345">
    <property type="entry name" value="Polysacch_pyruvyl_Trfase"/>
</dbReference>
<dbReference type="PANTHER" id="PTHR36836:SF1">
    <property type="entry name" value="COLANIC ACID BIOSYNTHESIS PROTEIN WCAK"/>
    <property type="match status" value="1"/>
</dbReference>
<comment type="caution">
    <text evidence="2">The sequence shown here is derived from an EMBL/GenBank/DDBJ whole genome shotgun (WGS) entry which is preliminary data.</text>
</comment>
<dbReference type="GO" id="GO:0016740">
    <property type="term" value="F:transferase activity"/>
    <property type="evidence" value="ECO:0007669"/>
    <property type="project" value="UniProtKB-KW"/>
</dbReference>
<keyword evidence="2" id="KW-0808">Transferase</keyword>
<organism evidence="2 3">
    <name type="scientific">Paraburkholderia antibiotica</name>
    <dbReference type="NCBI Taxonomy" id="2728839"/>
    <lineage>
        <taxon>Bacteria</taxon>
        <taxon>Pseudomonadati</taxon>
        <taxon>Pseudomonadota</taxon>
        <taxon>Betaproteobacteria</taxon>
        <taxon>Burkholderiales</taxon>
        <taxon>Burkholderiaceae</taxon>
        <taxon>Paraburkholderia</taxon>
    </lineage>
</organism>
<name>A0A7X9ZVL7_9BURK</name>